<evidence type="ECO:0000313" key="3">
    <source>
        <dbReference type="Proteomes" id="UP000479000"/>
    </source>
</evidence>
<feature type="compositionally biased region" description="Basic and acidic residues" evidence="1">
    <location>
        <begin position="60"/>
        <end position="69"/>
    </location>
</feature>
<dbReference type="Proteomes" id="UP000479000">
    <property type="component" value="Unassembled WGS sequence"/>
</dbReference>
<keyword evidence="3" id="KW-1185">Reference proteome</keyword>
<accession>A0A6H5FYJ1</accession>
<protein>
    <submittedName>
        <fullName evidence="2">Uncharacterized protein</fullName>
    </submittedName>
</protein>
<sequence length="69" mass="8098">MVTCLRHCCPTVYVDVYRRGTRFPERVEGHRRPNPKERPPVPPPPGRQSHDQRPLQLCIERSRPSRLEG</sequence>
<gene>
    <name evidence="2" type="ORF">NTEN_LOCUS1486</name>
</gene>
<dbReference type="EMBL" id="CADCXU010002281">
    <property type="protein sequence ID" value="CAA9994670.1"/>
    <property type="molecule type" value="Genomic_DNA"/>
</dbReference>
<name>A0A6H5FYJ1_9HEMI</name>
<evidence type="ECO:0000313" key="2">
    <source>
        <dbReference type="EMBL" id="CAA9994670.1"/>
    </source>
</evidence>
<organism evidence="2 3">
    <name type="scientific">Nesidiocoris tenuis</name>
    <dbReference type="NCBI Taxonomy" id="355587"/>
    <lineage>
        <taxon>Eukaryota</taxon>
        <taxon>Metazoa</taxon>
        <taxon>Ecdysozoa</taxon>
        <taxon>Arthropoda</taxon>
        <taxon>Hexapoda</taxon>
        <taxon>Insecta</taxon>
        <taxon>Pterygota</taxon>
        <taxon>Neoptera</taxon>
        <taxon>Paraneoptera</taxon>
        <taxon>Hemiptera</taxon>
        <taxon>Heteroptera</taxon>
        <taxon>Panheteroptera</taxon>
        <taxon>Cimicomorpha</taxon>
        <taxon>Miridae</taxon>
        <taxon>Dicyphina</taxon>
        <taxon>Nesidiocoris</taxon>
    </lineage>
</organism>
<evidence type="ECO:0000256" key="1">
    <source>
        <dbReference type="SAM" id="MobiDB-lite"/>
    </source>
</evidence>
<feature type="region of interest" description="Disordered" evidence="1">
    <location>
        <begin position="20"/>
        <end position="69"/>
    </location>
</feature>
<reference evidence="2 3" key="1">
    <citation type="submission" date="2020-02" db="EMBL/GenBank/DDBJ databases">
        <authorList>
            <person name="Ferguson B K."/>
        </authorList>
    </citation>
    <scope>NUCLEOTIDE SEQUENCE [LARGE SCALE GENOMIC DNA]</scope>
</reference>
<dbReference type="AlphaFoldDB" id="A0A6H5FYJ1"/>
<feature type="compositionally biased region" description="Basic and acidic residues" evidence="1">
    <location>
        <begin position="20"/>
        <end position="39"/>
    </location>
</feature>
<proteinExistence type="predicted"/>